<protein>
    <submittedName>
        <fullName evidence="1">Uncharacterized protein</fullName>
    </submittedName>
</protein>
<organism evidence="1 2">
    <name type="scientific">Galerina marginata (strain CBS 339.88)</name>
    <dbReference type="NCBI Taxonomy" id="685588"/>
    <lineage>
        <taxon>Eukaryota</taxon>
        <taxon>Fungi</taxon>
        <taxon>Dikarya</taxon>
        <taxon>Basidiomycota</taxon>
        <taxon>Agaricomycotina</taxon>
        <taxon>Agaricomycetes</taxon>
        <taxon>Agaricomycetidae</taxon>
        <taxon>Agaricales</taxon>
        <taxon>Agaricineae</taxon>
        <taxon>Strophariaceae</taxon>
        <taxon>Galerina</taxon>
    </lineage>
</organism>
<keyword evidence="2" id="KW-1185">Reference proteome</keyword>
<sequence>MGCRHATIYCVKATKKDLNTFSALDPEPEPLDEPRPSLLQRRYFPTTAEESAFPRFNRPRQFHLTSLRTQIPSSWEYGLGGAGRVKGRGGRRIRKVDERRRTRFWTLLGCHENQNYPNGPGATFCPWGLPCRSAGCQHEPRSVRMQRNDWSIMSDFSLCLFKLASVGLSRNHFAQAPFKTGDISTCLDGREVCRT</sequence>
<proteinExistence type="predicted"/>
<dbReference type="HOGENOM" id="CLU_1396409_0_0_1"/>
<gene>
    <name evidence="1" type="ORF">GALMADRAFT_565426</name>
</gene>
<accession>A0A067SVE4</accession>
<evidence type="ECO:0000313" key="1">
    <source>
        <dbReference type="EMBL" id="KDR74856.1"/>
    </source>
</evidence>
<evidence type="ECO:0000313" key="2">
    <source>
        <dbReference type="Proteomes" id="UP000027222"/>
    </source>
</evidence>
<dbReference type="EMBL" id="KL142382">
    <property type="protein sequence ID" value="KDR74856.1"/>
    <property type="molecule type" value="Genomic_DNA"/>
</dbReference>
<dbReference type="Proteomes" id="UP000027222">
    <property type="component" value="Unassembled WGS sequence"/>
</dbReference>
<dbReference type="AlphaFoldDB" id="A0A067SVE4"/>
<reference evidence="2" key="1">
    <citation type="journal article" date="2014" name="Proc. Natl. Acad. Sci. U.S.A.">
        <title>Extensive sampling of basidiomycete genomes demonstrates inadequacy of the white-rot/brown-rot paradigm for wood decay fungi.</title>
        <authorList>
            <person name="Riley R."/>
            <person name="Salamov A.A."/>
            <person name="Brown D.W."/>
            <person name="Nagy L.G."/>
            <person name="Floudas D."/>
            <person name="Held B.W."/>
            <person name="Levasseur A."/>
            <person name="Lombard V."/>
            <person name="Morin E."/>
            <person name="Otillar R."/>
            <person name="Lindquist E.A."/>
            <person name="Sun H."/>
            <person name="LaButti K.M."/>
            <person name="Schmutz J."/>
            <person name="Jabbour D."/>
            <person name="Luo H."/>
            <person name="Baker S.E."/>
            <person name="Pisabarro A.G."/>
            <person name="Walton J.D."/>
            <person name="Blanchette R.A."/>
            <person name="Henrissat B."/>
            <person name="Martin F."/>
            <person name="Cullen D."/>
            <person name="Hibbett D.S."/>
            <person name="Grigoriev I.V."/>
        </authorList>
    </citation>
    <scope>NUCLEOTIDE SEQUENCE [LARGE SCALE GENOMIC DNA]</scope>
    <source>
        <strain evidence="2">CBS 339.88</strain>
    </source>
</reference>
<name>A0A067SVE4_GALM3</name>